<evidence type="ECO:0000313" key="19">
    <source>
        <dbReference type="Proteomes" id="UP000005226"/>
    </source>
</evidence>
<dbReference type="SUPFAM" id="SSF51206">
    <property type="entry name" value="cAMP-binding domain-like"/>
    <property type="match status" value="1"/>
</dbReference>
<evidence type="ECO:0000256" key="3">
    <source>
        <dbReference type="ARBA" id="ARBA00022535"/>
    </source>
</evidence>
<dbReference type="InterPro" id="IPR014710">
    <property type="entry name" value="RmlC-like_jellyroll"/>
</dbReference>
<dbReference type="Gene3D" id="1.10.287.630">
    <property type="entry name" value="Helix hairpin bin"/>
    <property type="match status" value="1"/>
</dbReference>
<dbReference type="GO" id="GO:0044877">
    <property type="term" value="F:protein-containing complex binding"/>
    <property type="evidence" value="ECO:0007669"/>
    <property type="project" value="TreeGrafter"/>
</dbReference>
<evidence type="ECO:0000256" key="5">
    <source>
        <dbReference type="ARBA" id="ARBA00022692"/>
    </source>
</evidence>
<dbReference type="Ensembl" id="ENSTRUT00000023940.3">
    <property type="protein sequence ID" value="ENSTRUP00000023842.3"/>
    <property type="gene ID" value="ENSTRUG00000009490.3"/>
</dbReference>
<organism evidence="18 19">
    <name type="scientific">Takifugu rubripes</name>
    <name type="common">Japanese pufferfish</name>
    <name type="synonym">Fugu rubripes</name>
    <dbReference type="NCBI Taxonomy" id="31033"/>
    <lineage>
        <taxon>Eukaryota</taxon>
        <taxon>Metazoa</taxon>
        <taxon>Chordata</taxon>
        <taxon>Craniata</taxon>
        <taxon>Vertebrata</taxon>
        <taxon>Euteleostomi</taxon>
        <taxon>Actinopterygii</taxon>
        <taxon>Neopterygii</taxon>
        <taxon>Teleostei</taxon>
        <taxon>Neoteleostei</taxon>
        <taxon>Acanthomorphata</taxon>
        <taxon>Eupercaria</taxon>
        <taxon>Tetraodontiformes</taxon>
        <taxon>Tetradontoidea</taxon>
        <taxon>Tetraodontidae</taxon>
        <taxon>Takifugu</taxon>
    </lineage>
</organism>
<keyword evidence="10 16" id="KW-0472">Membrane</keyword>
<comment type="subcellular location">
    <subcellularLocation>
        <location evidence="1">Membrane</location>
        <topology evidence="1">Multi-pass membrane protein</topology>
    </subcellularLocation>
</comment>
<dbReference type="PANTHER" id="PTHR45638">
    <property type="entry name" value="CYCLIC NUCLEOTIDE-GATED CATION CHANNEL SUBUNIT A"/>
    <property type="match status" value="1"/>
</dbReference>
<keyword evidence="11" id="KW-1071">Ligand-gated ion channel</keyword>
<keyword evidence="9" id="KW-0406">Ion transport</keyword>
<comment type="catalytic activity">
    <reaction evidence="14">
        <text>K(+)(in) = K(+)(out)</text>
        <dbReference type="Rhea" id="RHEA:29463"/>
        <dbReference type="ChEBI" id="CHEBI:29103"/>
    </reaction>
</comment>
<evidence type="ECO:0000256" key="6">
    <source>
        <dbReference type="ARBA" id="ARBA00022741"/>
    </source>
</evidence>
<dbReference type="SUPFAM" id="SSF81324">
    <property type="entry name" value="Voltage-gated potassium channels"/>
    <property type="match status" value="1"/>
</dbReference>
<dbReference type="PROSITE" id="PS00889">
    <property type="entry name" value="CNMP_BINDING_2"/>
    <property type="match status" value="1"/>
</dbReference>
<dbReference type="eggNOG" id="KOG0499">
    <property type="taxonomic scope" value="Eukaryota"/>
</dbReference>
<dbReference type="GeneTree" id="ENSGT00940000162283"/>
<keyword evidence="12" id="KW-0407">Ion channel</keyword>
<proteinExistence type="predicted"/>
<dbReference type="AlphaFoldDB" id="H2TGP3"/>
<evidence type="ECO:0000256" key="11">
    <source>
        <dbReference type="ARBA" id="ARBA00023286"/>
    </source>
</evidence>
<dbReference type="STRING" id="31033.ENSTRUP00000082862"/>
<accession>H2TGP3</accession>
<gene>
    <name evidence="18" type="primary">LOC101074936</name>
</gene>
<reference evidence="18 19" key="1">
    <citation type="journal article" date="2011" name="Genome Biol. Evol.">
        <title>Integration of the genetic map and genome assembly of fugu facilitates insights into distinct features of genome evolution in teleosts and mammals.</title>
        <authorList>
            <person name="Kai W."/>
            <person name="Kikuchi K."/>
            <person name="Tohari S."/>
            <person name="Chew A.K."/>
            <person name="Tay A."/>
            <person name="Fujiwara A."/>
            <person name="Hosoya S."/>
            <person name="Suetake H."/>
            <person name="Naruse K."/>
            <person name="Brenner S."/>
            <person name="Suzuki Y."/>
            <person name="Venkatesh B."/>
        </authorList>
    </citation>
    <scope>NUCLEOTIDE SEQUENCE [LARGE SCALE GENOMIC DNA]</scope>
</reference>
<dbReference type="InterPro" id="IPR000595">
    <property type="entry name" value="cNMP-bd_dom"/>
</dbReference>
<keyword evidence="3" id="KW-0140">cGMP</keyword>
<dbReference type="Proteomes" id="UP000005226">
    <property type="component" value="Chromosome 9"/>
</dbReference>
<keyword evidence="7 16" id="KW-1133">Transmembrane helix</keyword>
<evidence type="ECO:0000259" key="17">
    <source>
        <dbReference type="PROSITE" id="PS50042"/>
    </source>
</evidence>
<comment type="catalytic activity">
    <reaction evidence="15">
        <text>Na(+)(in) = Na(+)(out)</text>
        <dbReference type="Rhea" id="RHEA:34963"/>
        <dbReference type="ChEBI" id="CHEBI:29101"/>
    </reaction>
</comment>
<keyword evidence="6" id="KW-0547">Nucleotide-binding</keyword>
<evidence type="ECO:0000256" key="16">
    <source>
        <dbReference type="SAM" id="Phobius"/>
    </source>
</evidence>
<feature type="transmembrane region" description="Helical" evidence="16">
    <location>
        <begin position="245"/>
        <end position="262"/>
    </location>
</feature>
<dbReference type="PROSITE" id="PS50042">
    <property type="entry name" value="CNMP_BINDING_3"/>
    <property type="match status" value="1"/>
</dbReference>
<dbReference type="GO" id="GO:0017071">
    <property type="term" value="C:intracellular cyclic nucleotide activated cation channel complex"/>
    <property type="evidence" value="ECO:0007669"/>
    <property type="project" value="TreeGrafter"/>
</dbReference>
<dbReference type="CDD" id="cd00038">
    <property type="entry name" value="CAP_ED"/>
    <property type="match status" value="1"/>
</dbReference>
<evidence type="ECO:0000256" key="7">
    <source>
        <dbReference type="ARBA" id="ARBA00022989"/>
    </source>
</evidence>
<evidence type="ECO:0000256" key="15">
    <source>
        <dbReference type="ARBA" id="ARBA00036239"/>
    </source>
</evidence>
<reference evidence="18" key="2">
    <citation type="submission" date="2025-08" db="UniProtKB">
        <authorList>
            <consortium name="Ensembl"/>
        </authorList>
    </citation>
    <scope>IDENTIFICATION</scope>
</reference>
<sequence>QTSAVINERLQELVRMFKDRTEKAKEKLIDPDTSDDDSVVPCEGLFSHAAACFVVRWNKRHQSRQKRERPKSSTLSPVRARPDTVVLNYTAPPPSLLFVLLLPDLMYVLWMMLVCLAWNWNVWFIPVRWAFPYQTPDNIYYWLLTDYLCDFIYIMDITVFQPRLQFVRGGDIVVRAVTVDPTRSGICRGFDVASLVPLELFYFKTGINPLLRLPRLLKINSFFEFNERLEAILTKAYIYRVIRTTTYLLYCLHCNACLYYWGSAFNGLGSTKWVYNGEGNSYIRCYYFAVKSLITIGGLPDPTTLFEIVFQLINYFVGVFAFSIMMGQMRDVVGAATAGQTYYRTCMDNTIKYMSSYRIPKDVQNRVKTWYNYTWQSQGMLDEQELLTQLPDKMRLDIAIDVNYSIVSKVPLFQDCERQMIFDMLKSLRSVVYLPGDYVCRKDEVGREMYIIKAGEVQVVGGPDGKTVFVTLRAGSVFGEISLLAVGGGNRRTANVIAHGFANLFILDKKDLNEILVHYPDSKKLLRKKARLDPYGPTRYKSVFSIRTVSLLLLLLRLCVFIHVIKVLVRITGRCLIKERNLSPKKRVRAALRPQPLPLSQRPPGC</sequence>
<dbReference type="InterPro" id="IPR018488">
    <property type="entry name" value="cNMP-bd_CS"/>
</dbReference>
<dbReference type="HOGENOM" id="CLU_005746_11_1_1"/>
<evidence type="ECO:0000256" key="9">
    <source>
        <dbReference type="ARBA" id="ARBA00023065"/>
    </source>
</evidence>
<dbReference type="InterPro" id="IPR018490">
    <property type="entry name" value="cNMP-bd_dom_sf"/>
</dbReference>
<evidence type="ECO:0000256" key="1">
    <source>
        <dbReference type="ARBA" id="ARBA00004141"/>
    </source>
</evidence>
<dbReference type="GO" id="GO:0005222">
    <property type="term" value="F:intracellularly cAMP-activated cation channel activity"/>
    <property type="evidence" value="ECO:0007669"/>
    <property type="project" value="TreeGrafter"/>
</dbReference>
<protein>
    <submittedName>
        <fullName evidence="18">Cyclic nucleotide gated channel subunit beta 1b</fullName>
    </submittedName>
</protein>
<keyword evidence="2" id="KW-0813">Transport</keyword>
<dbReference type="Gene3D" id="2.60.120.10">
    <property type="entry name" value="Jelly Rolls"/>
    <property type="match status" value="1"/>
</dbReference>
<feature type="transmembrane region" description="Helical" evidence="16">
    <location>
        <begin position="139"/>
        <end position="160"/>
    </location>
</feature>
<dbReference type="SMART" id="SM00100">
    <property type="entry name" value="cNMP"/>
    <property type="match status" value="1"/>
</dbReference>
<dbReference type="GO" id="GO:0001895">
    <property type="term" value="P:retina homeostasis"/>
    <property type="evidence" value="ECO:0007669"/>
    <property type="project" value="TreeGrafter"/>
</dbReference>
<dbReference type="FunFam" id="1.10.287.630:FF:000001">
    <property type="entry name" value="Cyclic nucleotide-gated channel alpha 3"/>
    <property type="match status" value="1"/>
</dbReference>
<evidence type="ECO:0000256" key="13">
    <source>
        <dbReference type="ARBA" id="ARBA00023305"/>
    </source>
</evidence>
<dbReference type="InterPro" id="IPR050866">
    <property type="entry name" value="CNG_cation_channel"/>
</dbReference>
<keyword evidence="13" id="KW-0844">Vision</keyword>
<feature type="domain" description="Cyclic nucleotide-binding" evidence="17">
    <location>
        <begin position="412"/>
        <end position="516"/>
    </location>
</feature>
<dbReference type="OMA" id="HSFKCLT"/>
<dbReference type="Pfam" id="PF00027">
    <property type="entry name" value="cNMP_binding"/>
    <property type="match status" value="1"/>
</dbReference>
<dbReference type="GO" id="GO:0005223">
    <property type="term" value="F:intracellularly cGMP-activated cation channel activity"/>
    <property type="evidence" value="ECO:0007669"/>
    <property type="project" value="TreeGrafter"/>
</dbReference>
<evidence type="ECO:0000256" key="14">
    <source>
        <dbReference type="ARBA" id="ARBA00034430"/>
    </source>
</evidence>
<dbReference type="FunFam" id="1.10.287.70:FF:000072">
    <property type="entry name" value="Cyclic nucleotide gated channel beta 3"/>
    <property type="match status" value="1"/>
</dbReference>
<dbReference type="GO" id="GO:0001750">
    <property type="term" value="C:photoreceptor outer segment"/>
    <property type="evidence" value="ECO:0007669"/>
    <property type="project" value="TreeGrafter"/>
</dbReference>
<keyword evidence="8" id="KW-0142">cGMP-binding</keyword>
<dbReference type="PANTHER" id="PTHR45638:SF16">
    <property type="entry name" value="CYCLIC NUCLEOTIDE-GATED CATION CHANNEL BETA-1"/>
    <property type="match status" value="1"/>
</dbReference>
<feature type="transmembrane region" description="Helical" evidence="16">
    <location>
        <begin position="308"/>
        <end position="326"/>
    </location>
</feature>
<evidence type="ECO:0000313" key="18">
    <source>
        <dbReference type="Ensembl" id="ENSTRUP00000023842.3"/>
    </source>
</evidence>
<name>H2TGP3_TAKRU</name>
<feature type="transmembrane region" description="Helical" evidence="16">
    <location>
        <begin position="96"/>
        <end position="119"/>
    </location>
</feature>
<dbReference type="GO" id="GO:0007601">
    <property type="term" value="P:visual perception"/>
    <property type="evidence" value="ECO:0007669"/>
    <property type="project" value="UniProtKB-KW"/>
</dbReference>
<dbReference type="FunFam" id="2.60.120.10:FF:000020">
    <property type="entry name" value="Cyclic nucleotide-gated channel beta 3"/>
    <property type="match status" value="1"/>
</dbReference>
<evidence type="ECO:0000256" key="10">
    <source>
        <dbReference type="ARBA" id="ARBA00023136"/>
    </source>
</evidence>
<evidence type="ECO:0000256" key="8">
    <source>
        <dbReference type="ARBA" id="ARBA00022992"/>
    </source>
</evidence>
<keyword evidence="4" id="KW-0716">Sensory transduction</keyword>
<evidence type="ECO:0000256" key="4">
    <source>
        <dbReference type="ARBA" id="ARBA00022606"/>
    </source>
</evidence>
<feature type="transmembrane region" description="Helical" evidence="16">
    <location>
        <begin position="549"/>
        <end position="569"/>
    </location>
</feature>
<reference evidence="18" key="3">
    <citation type="submission" date="2025-09" db="UniProtKB">
        <authorList>
            <consortium name="Ensembl"/>
        </authorList>
    </citation>
    <scope>IDENTIFICATION</scope>
</reference>
<evidence type="ECO:0000256" key="12">
    <source>
        <dbReference type="ARBA" id="ARBA00023303"/>
    </source>
</evidence>
<dbReference type="Gene3D" id="1.10.287.70">
    <property type="match status" value="1"/>
</dbReference>
<keyword evidence="5 16" id="KW-0812">Transmembrane</keyword>
<dbReference type="GO" id="GO:0030553">
    <property type="term" value="F:cGMP binding"/>
    <property type="evidence" value="ECO:0007669"/>
    <property type="project" value="UniProtKB-KW"/>
</dbReference>
<dbReference type="GO" id="GO:0005886">
    <property type="term" value="C:plasma membrane"/>
    <property type="evidence" value="ECO:0007669"/>
    <property type="project" value="TreeGrafter"/>
</dbReference>
<keyword evidence="19" id="KW-1185">Reference proteome</keyword>
<evidence type="ECO:0000256" key="2">
    <source>
        <dbReference type="ARBA" id="ARBA00022448"/>
    </source>
</evidence>